<dbReference type="InterPro" id="IPR000326">
    <property type="entry name" value="PAP2/HPO"/>
</dbReference>
<feature type="transmembrane region" description="Helical" evidence="1">
    <location>
        <begin position="7"/>
        <end position="25"/>
    </location>
</feature>
<dbReference type="Pfam" id="PF01569">
    <property type="entry name" value="PAP2"/>
    <property type="match status" value="1"/>
</dbReference>
<keyword evidence="1" id="KW-0812">Transmembrane</keyword>
<comment type="caution">
    <text evidence="3">The sequence shown here is derived from an EMBL/GenBank/DDBJ whole genome shotgun (WGS) entry which is preliminary data.</text>
</comment>
<dbReference type="SUPFAM" id="SSF48317">
    <property type="entry name" value="Acid phosphatase/Vanadium-dependent haloperoxidase"/>
    <property type="match status" value="1"/>
</dbReference>
<feature type="transmembrane region" description="Helical" evidence="1">
    <location>
        <begin position="86"/>
        <end position="104"/>
    </location>
</feature>
<organism evidence="3 4">
    <name type="scientific">Lacticaseibacillus saniviri JCM 17471 = DSM 24301</name>
    <dbReference type="NCBI Taxonomy" id="1293598"/>
    <lineage>
        <taxon>Bacteria</taxon>
        <taxon>Bacillati</taxon>
        <taxon>Bacillota</taxon>
        <taxon>Bacilli</taxon>
        <taxon>Lactobacillales</taxon>
        <taxon>Lactobacillaceae</taxon>
        <taxon>Lacticaseibacillus</taxon>
    </lineage>
</organism>
<evidence type="ECO:0000259" key="2">
    <source>
        <dbReference type="SMART" id="SM00014"/>
    </source>
</evidence>
<accession>A0A0R2MWM6</accession>
<dbReference type="PANTHER" id="PTHR14969:SF13">
    <property type="entry name" value="AT30094P"/>
    <property type="match status" value="1"/>
</dbReference>
<evidence type="ECO:0000256" key="1">
    <source>
        <dbReference type="SAM" id="Phobius"/>
    </source>
</evidence>
<dbReference type="CDD" id="cd03392">
    <property type="entry name" value="PAP2_like_2"/>
    <property type="match status" value="1"/>
</dbReference>
<feature type="transmembrane region" description="Helical" evidence="1">
    <location>
        <begin position="58"/>
        <end position="79"/>
    </location>
</feature>
<dbReference type="EMBL" id="JQCE01000032">
    <property type="protein sequence ID" value="KRO16802.1"/>
    <property type="molecule type" value="Genomic_DNA"/>
</dbReference>
<reference evidence="3 4" key="1">
    <citation type="journal article" date="2015" name="Genome Announc.">
        <title>Expanding the biotechnology potential of lactobacilli through comparative genomics of 213 strains and associated genera.</title>
        <authorList>
            <person name="Sun Z."/>
            <person name="Harris H.M."/>
            <person name="McCann A."/>
            <person name="Guo C."/>
            <person name="Argimon S."/>
            <person name="Zhang W."/>
            <person name="Yang X."/>
            <person name="Jeffery I.B."/>
            <person name="Cooney J.C."/>
            <person name="Kagawa T.F."/>
            <person name="Liu W."/>
            <person name="Song Y."/>
            <person name="Salvetti E."/>
            <person name="Wrobel A."/>
            <person name="Rasinkangas P."/>
            <person name="Parkhill J."/>
            <person name="Rea M.C."/>
            <person name="O'Sullivan O."/>
            <person name="Ritari J."/>
            <person name="Douillard F.P."/>
            <person name="Paul Ross R."/>
            <person name="Yang R."/>
            <person name="Briner A.E."/>
            <person name="Felis G.E."/>
            <person name="de Vos W.M."/>
            <person name="Barrangou R."/>
            <person name="Klaenhammer T.R."/>
            <person name="Caufield P.W."/>
            <person name="Cui Y."/>
            <person name="Zhang H."/>
            <person name="O'Toole P.W."/>
        </authorList>
    </citation>
    <scope>NUCLEOTIDE SEQUENCE [LARGE SCALE GENOMIC DNA]</scope>
    <source>
        <strain evidence="3 4">DSM 24301</strain>
    </source>
</reference>
<feature type="transmembrane region" description="Helical" evidence="1">
    <location>
        <begin position="137"/>
        <end position="154"/>
    </location>
</feature>
<dbReference type="PANTHER" id="PTHR14969">
    <property type="entry name" value="SPHINGOSINE-1-PHOSPHATE PHOSPHOHYDROLASE"/>
    <property type="match status" value="1"/>
</dbReference>
<keyword evidence="1" id="KW-0472">Membrane</keyword>
<dbReference type="AlphaFoldDB" id="A0A0R2MWM6"/>
<name>A0A0R2MWM6_9LACO</name>
<feature type="transmembrane region" description="Helical" evidence="1">
    <location>
        <begin position="193"/>
        <end position="212"/>
    </location>
</feature>
<dbReference type="InterPro" id="IPR036938">
    <property type="entry name" value="PAP2/HPO_sf"/>
</dbReference>
<sequence>MVRHKPAITVFSLSLIGFIIILISVQQHAAWIPQFDQAIISPVIAHRPAWLTNILLSFTWLGSPVQVSIIGILIALILVIYKNPRYAALLAVNVLIFSGLNSIIKHMIQRPRPFVADPSIVPLAPIGGYSFPSGHSSGTMLLYGTLILMTWITVKNPKWRWLWTILAAALILATGLSRIYVQVHYPSDVLAGYLEGLIGISLTWLIGSNWVVKQRQLP</sequence>
<gene>
    <name evidence="3" type="ORF">IV56_GL000791</name>
</gene>
<protein>
    <submittedName>
        <fullName evidence="3">Membrane-associated phospholipid phosphatase</fullName>
    </submittedName>
</protein>
<dbReference type="OrthoDB" id="9789113at2"/>
<proteinExistence type="predicted"/>
<keyword evidence="4" id="KW-1185">Reference proteome</keyword>
<dbReference type="PATRIC" id="fig|1293598.4.peg.839"/>
<feature type="transmembrane region" description="Helical" evidence="1">
    <location>
        <begin position="161"/>
        <end position="181"/>
    </location>
</feature>
<evidence type="ECO:0000313" key="4">
    <source>
        <dbReference type="Proteomes" id="UP000050969"/>
    </source>
</evidence>
<keyword evidence="1" id="KW-1133">Transmembrane helix</keyword>
<evidence type="ECO:0000313" key="3">
    <source>
        <dbReference type="EMBL" id="KRO16802.1"/>
    </source>
</evidence>
<dbReference type="STRING" id="1293598.IV56_GL000791"/>
<dbReference type="RefSeq" id="WP_054777443.1">
    <property type="nucleotide sequence ID" value="NZ_BBBX01000013.1"/>
</dbReference>
<feature type="domain" description="Phosphatidic acid phosphatase type 2/haloperoxidase" evidence="2">
    <location>
        <begin position="87"/>
        <end position="204"/>
    </location>
</feature>
<dbReference type="Proteomes" id="UP000050969">
    <property type="component" value="Unassembled WGS sequence"/>
</dbReference>
<dbReference type="SMART" id="SM00014">
    <property type="entry name" value="acidPPc"/>
    <property type="match status" value="1"/>
</dbReference>
<dbReference type="Gene3D" id="1.20.144.10">
    <property type="entry name" value="Phosphatidic acid phosphatase type 2/haloperoxidase"/>
    <property type="match status" value="2"/>
</dbReference>